<dbReference type="InterPro" id="IPR044068">
    <property type="entry name" value="CB"/>
</dbReference>
<name>A0ABY3A0S5_9GAMM</name>
<dbReference type="PANTHER" id="PTHR34605:SF4">
    <property type="entry name" value="DNA ADENINE METHYLTRANSFERASE"/>
    <property type="match status" value="1"/>
</dbReference>
<feature type="domain" description="Core-binding (CB)" evidence="6">
    <location>
        <begin position="19"/>
        <end position="104"/>
    </location>
</feature>
<gene>
    <name evidence="7" type="ORF">FK492_08760</name>
</gene>
<keyword evidence="3" id="KW-0233">DNA recombination</keyword>
<dbReference type="Gene3D" id="1.10.443.10">
    <property type="entry name" value="Intergrase catalytic core"/>
    <property type="match status" value="1"/>
</dbReference>
<dbReference type="PANTHER" id="PTHR34605">
    <property type="entry name" value="PHAGE_INTEGRASE DOMAIN-CONTAINING PROTEIN"/>
    <property type="match status" value="1"/>
</dbReference>
<dbReference type="PROSITE" id="PS51898">
    <property type="entry name" value="TYR_RECOMBINASE"/>
    <property type="match status" value="1"/>
</dbReference>
<evidence type="ECO:0000259" key="5">
    <source>
        <dbReference type="PROSITE" id="PS51898"/>
    </source>
</evidence>
<evidence type="ECO:0000256" key="1">
    <source>
        <dbReference type="ARBA" id="ARBA00022908"/>
    </source>
</evidence>
<dbReference type="SUPFAM" id="SSF47823">
    <property type="entry name" value="lambda integrase-like, N-terminal domain"/>
    <property type="match status" value="1"/>
</dbReference>
<evidence type="ECO:0000256" key="2">
    <source>
        <dbReference type="ARBA" id="ARBA00023125"/>
    </source>
</evidence>
<feature type="domain" description="Tyr recombinase" evidence="5">
    <location>
        <begin position="139"/>
        <end position="340"/>
    </location>
</feature>
<evidence type="ECO:0000313" key="7">
    <source>
        <dbReference type="EMBL" id="TQC75963.1"/>
    </source>
</evidence>
<organism evidence="7 8">
    <name type="scientific">Pantoea dispersa</name>
    <dbReference type="NCBI Taxonomy" id="59814"/>
    <lineage>
        <taxon>Bacteria</taxon>
        <taxon>Pseudomonadati</taxon>
        <taxon>Pseudomonadota</taxon>
        <taxon>Gammaproteobacteria</taxon>
        <taxon>Enterobacterales</taxon>
        <taxon>Erwiniaceae</taxon>
        <taxon>Pantoea</taxon>
    </lineage>
</organism>
<evidence type="ECO:0000256" key="3">
    <source>
        <dbReference type="ARBA" id="ARBA00023172"/>
    </source>
</evidence>
<dbReference type="Proteomes" id="UP000319715">
    <property type="component" value="Unassembled WGS sequence"/>
</dbReference>
<comment type="caution">
    <text evidence="7">The sequence shown here is derived from an EMBL/GenBank/DDBJ whole genome shotgun (WGS) entry which is preliminary data.</text>
</comment>
<dbReference type="InterPro" id="IPR011010">
    <property type="entry name" value="DNA_brk_join_enz"/>
</dbReference>
<proteinExistence type="predicted"/>
<dbReference type="Gene3D" id="1.10.150.130">
    <property type="match status" value="1"/>
</dbReference>
<keyword evidence="1" id="KW-0229">DNA integration</keyword>
<dbReference type="Pfam" id="PF00589">
    <property type="entry name" value="Phage_integrase"/>
    <property type="match status" value="1"/>
</dbReference>
<dbReference type="EMBL" id="VICF01000002">
    <property type="protein sequence ID" value="TQC75963.1"/>
    <property type="molecule type" value="Genomic_DNA"/>
</dbReference>
<dbReference type="InterPro" id="IPR004107">
    <property type="entry name" value="Integrase_SAM-like_N"/>
</dbReference>
<dbReference type="RefSeq" id="WP_141495993.1">
    <property type="nucleotide sequence ID" value="NZ_VICF01000002.1"/>
</dbReference>
<dbReference type="SUPFAM" id="SSF56349">
    <property type="entry name" value="DNA breaking-rejoining enzymes"/>
    <property type="match status" value="1"/>
</dbReference>
<evidence type="ECO:0000313" key="8">
    <source>
        <dbReference type="Proteomes" id="UP000319715"/>
    </source>
</evidence>
<reference evidence="7 8" key="1">
    <citation type="submission" date="2019-06" db="EMBL/GenBank/DDBJ databases">
        <title>Pantoea dispersa Assembly.</title>
        <authorList>
            <person name="Wang J."/>
        </authorList>
    </citation>
    <scope>NUCLEOTIDE SEQUENCE [LARGE SCALE GENOMIC DNA]</scope>
    <source>
        <strain evidence="8">bio</strain>
    </source>
</reference>
<sequence length="346" mass="38494">MSKTDTLPGITASPALMHSADEDIAERLREFVSDKEAFSENTWRQLLSVMRIGSRWATEHGRQFLPMDPADLRDYLLWLQASGRASSTIATHAALISMLHRNAGLVPPNVSPLVFRAVKKINRSAVIAGERAGQAIPFRIRDLLTLDQRWAGSDRLQQQRDLAFLHVAYATLLRISELSRLRVRDISRAADGRIILDVAWTKTIVMTGGLIKALGDLSSQRLTEWLVASGLIAEPDAFIFGPVHRANQAQIVCDKPLSTRALEDIFVRAWRESGPGTGVQPNKNRYRGWSGHSTRVGAAIDMASNKYSTAQIMQEGTWKKPETVMRYIRHVDAHAGAMVDLMNGHL</sequence>
<evidence type="ECO:0000256" key="4">
    <source>
        <dbReference type="PROSITE-ProRule" id="PRU01248"/>
    </source>
</evidence>
<evidence type="ECO:0000259" key="6">
    <source>
        <dbReference type="PROSITE" id="PS51900"/>
    </source>
</evidence>
<dbReference type="InterPro" id="IPR002104">
    <property type="entry name" value="Integrase_catalytic"/>
</dbReference>
<keyword evidence="8" id="KW-1185">Reference proteome</keyword>
<dbReference type="Pfam" id="PF02899">
    <property type="entry name" value="Phage_int_SAM_1"/>
    <property type="match status" value="1"/>
</dbReference>
<dbReference type="InterPro" id="IPR052925">
    <property type="entry name" value="Phage_Integrase-like_Recomb"/>
</dbReference>
<dbReference type="PROSITE" id="PS51900">
    <property type="entry name" value="CB"/>
    <property type="match status" value="1"/>
</dbReference>
<protein>
    <submittedName>
        <fullName evidence="7">Tyrosine-type recombinase/integrase</fullName>
    </submittedName>
</protein>
<dbReference type="InterPro" id="IPR010998">
    <property type="entry name" value="Integrase_recombinase_N"/>
</dbReference>
<keyword evidence="2 4" id="KW-0238">DNA-binding</keyword>
<dbReference type="InterPro" id="IPR013762">
    <property type="entry name" value="Integrase-like_cat_sf"/>
</dbReference>
<accession>A0ABY3A0S5</accession>